<name>A0A4Q9MHB8_9APHY</name>
<evidence type="ECO:0000313" key="1">
    <source>
        <dbReference type="EMBL" id="TBU26247.1"/>
    </source>
</evidence>
<proteinExistence type="predicted"/>
<organism evidence="1">
    <name type="scientific">Dichomitus squalens</name>
    <dbReference type="NCBI Taxonomy" id="114155"/>
    <lineage>
        <taxon>Eukaryota</taxon>
        <taxon>Fungi</taxon>
        <taxon>Dikarya</taxon>
        <taxon>Basidiomycota</taxon>
        <taxon>Agaricomycotina</taxon>
        <taxon>Agaricomycetes</taxon>
        <taxon>Polyporales</taxon>
        <taxon>Polyporaceae</taxon>
        <taxon>Dichomitus</taxon>
    </lineage>
</organism>
<reference evidence="1" key="1">
    <citation type="submission" date="2019-01" db="EMBL/GenBank/DDBJ databases">
        <title>Draft genome sequences of three monokaryotic isolates of the white-rot basidiomycete fungus Dichomitus squalens.</title>
        <authorList>
            <consortium name="DOE Joint Genome Institute"/>
            <person name="Lopez S.C."/>
            <person name="Andreopoulos B."/>
            <person name="Pangilinan J."/>
            <person name="Lipzen A."/>
            <person name="Riley R."/>
            <person name="Ahrendt S."/>
            <person name="Ng V."/>
            <person name="Barry K."/>
            <person name="Daum C."/>
            <person name="Grigoriev I.V."/>
            <person name="Hilden K.S."/>
            <person name="Makela M.R."/>
            <person name="de Vries R.P."/>
        </authorList>
    </citation>
    <scope>NUCLEOTIDE SEQUENCE [LARGE SCALE GENOMIC DNA]</scope>
    <source>
        <strain evidence="1">OM18370.1</strain>
    </source>
</reference>
<dbReference type="EMBL" id="ML143448">
    <property type="protein sequence ID" value="TBU26247.1"/>
    <property type="molecule type" value="Genomic_DNA"/>
</dbReference>
<dbReference type="AlphaFoldDB" id="A0A4Q9MHB8"/>
<dbReference type="Proteomes" id="UP000292957">
    <property type="component" value="Unassembled WGS sequence"/>
</dbReference>
<sequence>MTSRHSCALARVRPHPVSCHSASRLTRALLCYCATLWSLHVGTRTFPSQCFVLLDSEWAIPASRVQSAFNQPSLSRRIIPLLIARSALYTSDT</sequence>
<protein>
    <submittedName>
        <fullName evidence="1">Uncharacterized protein</fullName>
    </submittedName>
</protein>
<gene>
    <name evidence="1" type="ORF">BD311DRAFT_762819</name>
</gene>
<accession>A0A4Q9MHB8</accession>